<dbReference type="Gene3D" id="3.40.50.720">
    <property type="entry name" value="NAD(P)-binding Rossmann-like Domain"/>
    <property type="match status" value="3"/>
</dbReference>
<evidence type="ECO:0000256" key="5">
    <source>
        <dbReference type="ARBA" id="ARBA00023235"/>
    </source>
</evidence>
<dbReference type="SUPFAM" id="SSF54373">
    <property type="entry name" value="FAD-linked reductases, C-terminal domain"/>
    <property type="match status" value="1"/>
</dbReference>
<dbReference type="RefSeq" id="WP_315567841.1">
    <property type="nucleotide sequence ID" value="NZ_CP118866.1"/>
</dbReference>
<dbReference type="SUPFAM" id="SSF51971">
    <property type="entry name" value="Nucleotide-binding domain"/>
    <property type="match status" value="1"/>
</dbReference>
<evidence type="ECO:0000256" key="3">
    <source>
        <dbReference type="ARBA" id="ARBA00022630"/>
    </source>
</evidence>
<keyword evidence="4" id="KW-0274">FAD</keyword>
<dbReference type="PANTHER" id="PTHR21197">
    <property type="entry name" value="UDP-GALACTOPYRANOSE MUTASE"/>
    <property type="match status" value="1"/>
</dbReference>
<evidence type="ECO:0000313" key="8">
    <source>
        <dbReference type="Proteomes" id="UP001220478"/>
    </source>
</evidence>
<feature type="domain" description="UDP-galactopyranose mutase C-terminal" evidence="6">
    <location>
        <begin position="152"/>
        <end position="352"/>
    </location>
</feature>
<reference evidence="7 8" key="1">
    <citation type="submission" date="2023-02" db="EMBL/GenBank/DDBJ databases">
        <title>Novel Oscillospiraceae bacterial genomes.</title>
        <authorList>
            <person name="Srinivasan S."/>
            <person name="Austin M.N."/>
            <person name="Fiedler T.L."/>
            <person name="Strenk S.M."/>
            <person name="Agnew K.J."/>
            <person name="Nagana Gowda G.A."/>
            <person name="Raftery D."/>
            <person name="Beamer M.A."/>
            <person name="Achilles S.L."/>
            <person name="Wiesenfeld H.C."/>
            <person name="Fredricks D.N."/>
            <person name="Hillier S.L."/>
        </authorList>
    </citation>
    <scope>NUCLEOTIDE SEQUENCE [LARGE SCALE GENOMIC DNA]</scope>
    <source>
        <strain evidence="7 8">CHIC02 1186E3-8</strain>
    </source>
</reference>
<gene>
    <name evidence="7" type="primary">glf</name>
    <name evidence="7" type="ORF">PYS61_05645</name>
</gene>
<evidence type="ECO:0000313" key="7">
    <source>
        <dbReference type="EMBL" id="WEG35411.1"/>
    </source>
</evidence>
<organism evidence="7 8">
    <name type="scientific">Amygdalobacter indicium</name>
    <dbReference type="NCBI Taxonomy" id="3029272"/>
    <lineage>
        <taxon>Bacteria</taxon>
        <taxon>Bacillati</taxon>
        <taxon>Bacillota</taxon>
        <taxon>Clostridia</taxon>
        <taxon>Eubacteriales</taxon>
        <taxon>Oscillospiraceae</taxon>
        <taxon>Amygdalobacter</taxon>
    </lineage>
</organism>
<protein>
    <submittedName>
        <fullName evidence="7">UDP-galactopyranose mutase</fullName>
        <ecNumber evidence="7">5.4.99.9</ecNumber>
    </submittedName>
</protein>
<dbReference type="GO" id="GO:0008767">
    <property type="term" value="F:UDP-galactopyranose mutase activity"/>
    <property type="evidence" value="ECO:0007669"/>
    <property type="project" value="UniProtKB-EC"/>
</dbReference>
<comment type="cofactor">
    <cofactor evidence="1">
        <name>FAD</name>
        <dbReference type="ChEBI" id="CHEBI:57692"/>
    </cofactor>
</comment>
<sequence>MEKPTQAQYDYLIVGAGLFGAVTANRLREAGKSCLVIDRRPHIAGNCYTRRQAGIDVHVYGAHIFHTFDREVWQFVNQYAEFNRFTNSPIANYKGEIYNLPFNMNTFNRLWGVRTPEEAENMIAKQRDEIKSEPSNLEEQAISLVGRDIYEKLIKGYTEKQWGRDCCELPAFIIRRLPVRFTYDNNYFNDPYQGIPVNGYTELVTKLLQDCAVKLETDFLKDKEALSSLADKIIFTGALDEYFAYRFGKLAYRSLKFVTEELHIANYQGNAVVNYTEGSIPYTRIIEHKHFNFGQQPTTIVTREYPCEWQEGMEPYYPVNDQLNQDKYKNYFELSKREKNLYIGGRMAEYAYYNMDQIVRKALDLSRKLLENEK</sequence>
<keyword evidence="5 7" id="KW-0413">Isomerase</keyword>
<dbReference type="NCBIfam" id="TIGR00031">
    <property type="entry name" value="UDP-GALP_mutase"/>
    <property type="match status" value="1"/>
</dbReference>
<dbReference type="PANTHER" id="PTHR21197:SF0">
    <property type="entry name" value="UDP-GALACTOPYRANOSE MUTASE"/>
    <property type="match status" value="1"/>
</dbReference>
<dbReference type="InterPro" id="IPR004379">
    <property type="entry name" value="UDP-GALP_mutase"/>
</dbReference>
<dbReference type="EC" id="5.4.99.9" evidence="7"/>
<proteinExistence type="inferred from homology"/>
<evidence type="ECO:0000256" key="1">
    <source>
        <dbReference type="ARBA" id="ARBA00001974"/>
    </source>
</evidence>
<dbReference type="Pfam" id="PF03275">
    <property type="entry name" value="GLF"/>
    <property type="match status" value="1"/>
</dbReference>
<keyword evidence="3" id="KW-0285">Flavoprotein</keyword>
<evidence type="ECO:0000256" key="4">
    <source>
        <dbReference type="ARBA" id="ARBA00022827"/>
    </source>
</evidence>
<dbReference type="Pfam" id="PF13450">
    <property type="entry name" value="NAD_binding_8"/>
    <property type="match status" value="1"/>
</dbReference>
<dbReference type="EMBL" id="CP118868">
    <property type="protein sequence ID" value="WEG35411.1"/>
    <property type="molecule type" value="Genomic_DNA"/>
</dbReference>
<keyword evidence="8" id="KW-1185">Reference proteome</keyword>
<name>A0ABY8C3Z7_9FIRM</name>
<dbReference type="InterPro" id="IPR015899">
    <property type="entry name" value="UDP-GalPyranose_mutase_C"/>
</dbReference>
<evidence type="ECO:0000259" key="6">
    <source>
        <dbReference type="Pfam" id="PF03275"/>
    </source>
</evidence>
<accession>A0ABY8C3Z7</accession>
<evidence type="ECO:0000256" key="2">
    <source>
        <dbReference type="ARBA" id="ARBA00009321"/>
    </source>
</evidence>
<dbReference type="Proteomes" id="UP001220478">
    <property type="component" value="Chromosome"/>
</dbReference>
<comment type="similarity">
    <text evidence="2">Belongs to the UDP-galactopyranose/dTDP-fucopyranose mutase family.</text>
</comment>